<evidence type="ECO:0000256" key="3">
    <source>
        <dbReference type="ARBA" id="ARBA00022516"/>
    </source>
</evidence>
<gene>
    <name evidence="16" type="ORF">AB5J49_43005</name>
</gene>
<evidence type="ECO:0000256" key="14">
    <source>
        <dbReference type="SAM" id="Phobius"/>
    </source>
</evidence>
<evidence type="ECO:0000256" key="13">
    <source>
        <dbReference type="ARBA" id="ARBA00023160"/>
    </source>
</evidence>
<keyword evidence="3" id="KW-0444">Lipid biosynthesis</keyword>
<dbReference type="PANTHER" id="PTHR12863:SF1">
    <property type="entry name" value="FATTY ACID 2-HYDROXYLASE"/>
    <property type="match status" value="1"/>
</dbReference>
<dbReference type="InterPro" id="IPR014430">
    <property type="entry name" value="Scs7"/>
</dbReference>
<keyword evidence="5" id="KW-0479">Metal-binding</keyword>
<keyword evidence="7" id="KW-0276">Fatty acid metabolism</keyword>
<proteinExistence type="predicted"/>
<protein>
    <submittedName>
        <fullName evidence="16">Sterol desaturase family protein</fullName>
    </submittedName>
</protein>
<evidence type="ECO:0000256" key="2">
    <source>
        <dbReference type="ARBA" id="ARBA00004477"/>
    </source>
</evidence>
<accession>A0AB39QDG8</accession>
<feature type="transmembrane region" description="Helical" evidence="14">
    <location>
        <begin position="63"/>
        <end position="84"/>
    </location>
</feature>
<dbReference type="GO" id="GO:0006633">
    <property type="term" value="P:fatty acid biosynthetic process"/>
    <property type="evidence" value="ECO:0007669"/>
    <property type="project" value="UniProtKB-KW"/>
</dbReference>
<dbReference type="GO" id="GO:0080132">
    <property type="term" value="F:fatty acid 2-hydroxylase activity"/>
    <property type="evidence" value="ECO:0007669"/>
    <property type="project" value="InterPro"/>
</dbReference>
<evidence type="ECO:0000256" key="6">
    <source>
        <dbReference type="ARBA" id="ARBA00022824"/>
    </source>
</evidence>
<evidence type="ECO:0000256" key="11">
    <source>
        <dbReference type="ARBA" id="ARBA00023098"/>
    </source>
</evidence>
<evidence type="ECO:0000256" key="5">
    <source>
        <dbReference type="ARBA" id="ARBA00022723"/>
    </source>
</evidence>
<keyword evidence="10" id="KW-0560">Oxidoreductase</keyword>
<keyword evidence="8" id="KW-0862">Zinc</keyword>
<dbReference type="EMBL" id="CP163439">
    <property type="protein sequence ID" value="XDQ39590.1"/>
    <property type="molecule type" value="Genomic_DNA"/>
</dbReference>
<dbReference type="InterPro" id="IPR006694">
    <property type="entry name" value="Fatty_acid_hydroxylase"/>
</dbReference>
<comment type="cofactor">
    <cofactor evidence="1">
        <name>Zn(2+)</name>
        <dbReference type="ChEBI" id="CHEBI:29105"/>
    </cofactor>
</comment>
<keyword evidence="9 14" id="KW-1133">Transmembrane helix</keyword>
<name>A0AB39QDG8_9ACTN</name>
<reference evidence="16" key="1">
    <citation type="submission" date="2024-07" db="EMBL/GenBank/DDBJ databases">
        <authorList>
            <person name="Yu S.T."/>
        </authorList>
    </citation>
    <scope>NUCLEOTIDE SEQUENCE</scope>
    <source>
        <strain evidence="16">R28</strain>
    </source>
</reference>
<keyword evidence="4 14" id="KW-0812">Transmembrane</keyword>
<keyword evidence="13" id="KW-0275">Fatty acid biosynthesis</keyword>
<keyword evidence="6" id="KW-0256">Endoplasmic reticulum</keyword>
<organism evidence="16">
    <name type="scientific">Streptomyces sp. R28</name>
    <dbReference type="NCBI Taxonomy" id="3238628"/>
    <lineage>
        <taxon>Bacteria</taxon>
        <taxon>Bacillati</taxon>
        <taxon>Actinomycetota</taxon>
        <taxon>Actinomycetes</taxon>
        <taxon>Kitasatosporales</taxon>
        <taxon>Streptomycetaceae</taxon>
        <taxon>Streptomyces</taxon>
    </lineage>
</organism>
<dbReference type="GO" id="GO:0005506">
    <property type="term" value="F:iron ion binding"/>
    <property type="evidence" value="ECO:0007669"/>
    <property type="project" value="InterPro"/>
</dbReference>
<evidence type="ECO:0000256" key="8">
    <source>
        <dbReference type="ARBA" id="ARBA00022833"/>
    </source>
</evidence>
<dbReference type="AlphaFoldDB" id="A0AB39QDG8"/>
<evidence type="ECO:0000256" key="12">
    <source>
        <dbReference type="ARBA" id="ARBA00023136"/>
    </source>
</evidence>
<evidence type="ECO:0000256" key="4">
    <source>
        <dbReference type="ARBA" id="ARBA00022692"/>
    </source>
</evidence>
<sequence length="212" mass="24044">MTANESLRCAESAGRADRLRASPPMFRSRFLDRFTRVHPAVPPLLHGPAVLLLLAWAGRHTGALLLLAYVLLGYGVWTLTEYWVHRVLFHFTPRSAWGRRAHWMVHGVHHDHPNDPRRLVMPPSVSVPGAYGAYELFHLLAGAGPGAALTGGFVAGYVVYDVLHFHMHHHRPSTTLGRRLRNRHLRHHFQDERRGFGVSCPYWDHVFGTAPR</sequence>
<dbReference type="GO" id="GO:0016020">
    <property type="term" value="C:membrane"/>
    <property type="evidence" value="ECO:0007669"/>
    <property type="project" value="InterPro"/>
</dbReference>
<evidence type="ECO:0000256" key="10">
    <source>
        <dbReference type="ARBA" id="ARBA00023002"/>
    </source>
</evidence>
<dbReference type="RefSeq" id="WP_369174312.1">
    <property type="nucleotide sequence ID" value="NZ_CP163439.1"/>
</dbReference>
<comment type="subcellular location">
    <subcellularLocation>
        <location evidence="2">Endoplasmic reticulum membrane</location>
        <topology evidence="2">Multi-pass membrane protein</topology>
    </subcellularLocation>
</comment>
<evidence type="ECO:0000256" key="7">
    <source>
        <dbReference type="ARBA" id="ARBA00022832"/>
    </source>
</evidence>
<evidence type="ECO:0000256" key="1">
    <source>
        <dbReference type="ARBA" id="ARBA00001947"/>
    </source>
</evidence>
<keyword evidence="12 14" id="KW-0472">Membrane</keyword>
<evidence type="ECO:0000259" key="15">
    <source>
        <dbReference type="Pfam" id="PF04116"/>
    </source>
</evidence>
<evidence type="ECO:0000313" key="16">
    <source>
        <dbReference type="EMBL" id="XDQ39590.1"/>
    </source>
</evidence>
<dbReference type="Pfam" id="PF04116">
    <property type="entry name" value="FA_hydroxylase"/>
    <property type="match status" value="1"/>
</dbReference>
<feature type="domain" description="Fatty acid hydroxylase" evidence="15">
    <location>
        <begin position="71"/>
        <end position="209"/>
    </location>
</feature>
<evidence type="ECO:0000256" key="9">
    <source>
        <dbReference type="ARBA" id="ARBA00022989"/>
    </source>
</evidence>
<dbReference type="PANTHER" id="PTHR12863">
    <property type="entry name" value="FATTY ACID HYDROXYLASE"/>
    <property type="match status" value="1"/>
</dbReference>
<keyword evidence="11" id="KW-0443">Lipid metabolism</keyword>